<comment type="caution">
    <text evidence="2">The sequence shown here is derived from an EMBL/GenBank/DDBJ whole genome shotgun (WGS) entry which is preliminary data.</text>
</comment>
<feature type="transmembrane region" description="Helical" evidence="1">
    <location>
        <begin position="269"/>
        <end position="290"/>
    </location>
</feature>
<reference evidence="2" key="1">
    <citation type="submission" date="2022-08" db="EMBL/GenBank/DDBJ databases">
        <authorList>
            <person name="Tistechok S."/>
            <person name="Samborskyy M."/>
            <person name="Roman I."/>
        </authorList>
    </citation>
    <scope>NUCLEOTIDE SEQUENCE</scope>
    <source>
        <strain evidence="2">DSM 103496</strain>
    </source>
</reference>
<dbReference type="RefSeq" id="WP_259623491.1">
    <property type="nucleotide sequence ID" value="NZ_JANYMP010000005.1"/>
</dbReference>
<sequence>MSPAVLELRIHGVFNTPPGAMLALPDYAVEQSRGDRFSSFWRGRPRYLAEQAEDHPAHVGEGVHREAYSWGGLARSSPGAPGTGVASVVLNAIGRVGWALLLPFGLTNVAYWSRRLPVKAAKGASFDRGAGAASTRLFGLGLTVLLVLAVCEVAVDVVAVQCASSTACTTGSGVLTWLGGRDPAIRVLLSSLVPVVLLLLFLLLTTLSRIKYEKHTSDQVRAVRKNDVMLSDPDLWTGDQGLRTLIRLHLAAGFGTVALVSSVDLWRHTAFLTTSVLGAAVVLAACWMTCWSASDCPDVPSGHRAPGWSRLVVICSTGVLVAQGVALAVVRPDIPASLWSTTWLPPFVVAGLLGVVLSALAWRSNSTLLPLACGVVVALGLAGSRWVDLAWVGSLLAAAGLVWLARPRERGRWEAWSGTAPSVLLGLALTASLTLSAMLVLTTSGWIGDDVVVPAVYRWFSGSFAAALGLLVVLVVVLGLMLVQRLIEPVVLAAASTSDPSTQRLTRWRHIAALTHRSEKLIGVLALLGVAASSLTAYGSLVAPAWATTAIPVWLLDRGAWITGAAGVSVVGAFVGGGLLGNKRPLGLVWDLICFLPRAAHPFAPPCYAERAIPELVDRTEEWLDQDQENRVVLSAHSLGAVLAVATLYALPDRYLPRMALLTYGSQLRPYFARIFPELLGDTVLGTLRCRAGSLFGCDPWSRRKRDQDEPKPTGGLYGSVPWINLWRRTDFLGFPVHGYGPDGNQDDWAAPEINRTAPDRIQRHSDYHLCDVYRTAVTDLLSRPSPRQPT</sequence>
<evidence type="ECO:0000256" key="1">
    <source>
        <dbReference type="SAM" id="Phobius"/>
    </source>
</evidence>
<gene>
    <name evidence="2" type="ORF">NZH93_14090</name>
</gene>
<keyword evidence="1" id="KW-0472">Membrane</keyword>
<feature type="transmembrane region" description="Helical" evidence="1">
    <location>
        <begin position="184"/>
        <end position="204"/>
    </location>
</feature>
<feature type="transmembrane region" description="Helical" evidence="1">
    <location>
        <begin position="133"/>
        <end position="155"/>
    </location>
</feature>
<protein>
    <submittedName>
        <fullName evidence="2">Energy-coupling factor transporter transmembrane protein EcfT</fullName>
    </submittedName>
</protein>
<feature type="transmembrane region" description="Helical" evidence="1">
    <location>
        <begin position="425"/>
        <end position="447"/>
    </location>
</feature>
<keyword evidence="1 2" id="KW-0812">Transmembrane</keyword>
<feature type="transmembrane region" description="Helical" evidence="1">
    <location>
        <begin position="559"/>
        <end position="580"/>
    </location>
</feature>
<organism evidence="2 3">
    <name type="scientific">Umezawaea endophytica</name>
    <dbReference type="NCBI Taxonomy" id="1654476"/>
    <lineage>
        <taxon>Bacteria</taxon>
        <taxon>Bacillati</taxon>
        <taxon>Actinomycetota</taxon>
        <taxon>Actinomycetes</taxon>
        <taxon>Pseudonocardiales</taxon>
        <taxon>Pseudonocardiaceae</taxon>
        <taxon>Umezawaea</taxon>
    </lineage>
</organism>
<dbReference type="Proteomes" id="UP001141259">
    <property type="component" value="Unassembled WGS sequence"/>
</dbReference>
<evidence type="ECO:0000313" key="2">
    <source>
        <dbReference type="EMBL" id="MCS7477990.1"/>
    </source>
</evidence>
<feature type="transmembrane region" description="Helical" evidence="1">
    <location>
        <begin position="632"/>
        <end position="651"/>
    </location>
</feature>
<feature type="transmembrane region" description="Helical" evidence="1">
    <location>
        <begin position="311"/>
        <end position="330"/>
    </location>
</feature>
<dbReference type="AlphaFoldDB" id="A0A9X3AG45"/>
<dbReference type="SUPFAM" id="SSF53474">
    <property type="entry name" value="alpha/beta-Hydrolases"/>
    <property type="match status" value="1"/>
</dbReference>
<evidence type="ECO:0000313" key="3">
    <source>
        <dbReference type="Proteomes" id="UP001141259"/>
    </source>
</evidence>
<name>A0A9X3AG45_9PSEU</name>
<proteinExistence type="predicted"/>
<keyword evidence="3" id="KW-1185">Reference proteome</keyword>
<feature type="transmembrane region" description="Helical" evidence="1">
    <location>
        <begin position="521"/>
        <end position="547"/>
    </location>
</feature>
<keyword evidence="1" id="KW-1133">Transmembrane helix</keyword>
<feature type="transmembrane region" description="Helical" evidence="1">
    <location>
        <begin position="342"/>
        <end position="360"/>
    </location>
</feature>
<dbReference type="InterPro" id="IPR029058">
    <property type="entry name" value="AB_hydrolase_fold"/>
</dbReference>
<feature type="transmembrane region" description="Helical" evidence="1">
    <location>
        <begin position="459"/>
        <end position="483"/>
    </location>
</feature>
<dbReference type="EMBL" id="JANYMP010000005">
    <property type="protein sequence ID" value="MCS7477990.1"/>
    <property type="molecule type" value="Genomic_DNA"/>
</dbReference>
<feature type="transmembrane region" description="Helical" evidence="1">
    <location>
        <begin position="389"/>
        <end position="405"/>
    </location>
</feature>
<accession>A0A9X3AG45</accession>